<dbReference type="PANTHER" id="PTHR13847:SF287">
    <property type="entry name" value="FAD-DEPENDENT OXIDOREDUCTASE DOMAIN-CONTAINING PROTEIN 1"/>
    <property type="match status" value="1"/>
</dbReference>
<keyword evidence="1 3" id="KW-0560">Oxidoreductase</keyword>
<dbReference type="Gene3D" id="3.50.50.60">
    <property type="entry name" value="FAD/NAD(P)-binding domain"/>
    <property type="match status" value="1"/>
</dbReference>
<dbReference type="Proteomes" id="UP000193224">
    <property type="component" value="Unassembled WGS sequence"/>
</dbReference>
<dbReference type="InterPro" id="IPR006076">
    <property type="entry name" value="FAD-dep_OxRdtase"/>
</dbReference>
<evidence type="ECO:0000256" key="1">
    <source>
        <dbReference type="ARBA" id="ARBA00023002"/>
    </source>
</evidence>
<evidence type="ECO:0000313" key="4">
    <source>
        <dbReference type="Proteomes" id="UP000193224"/>
    </source>
</evidence>
<evidence type="ECO:0000259" key="2">
    <source>
        <dbReference type="Pfam" id="PF01266"/>
    </source>
</evidence>
<name>A0A1X7BVC6_9RHOB</name>
<reference evidence="3 4" key="1">
    <citation type="submission" date="2017-03" db="EMBL/GenBank/DDBJ databases">
        <authorList>
            <person name="Afonso C.L."/>
            <person name="Miller P.J."/>
            <person name="Scott M.A."/>
            <person name="Spackman E."/>
            <person name="Goraichik I."/>
            <person name="Dimitrov K.M."/>
            <person name="Suarez D.L."/>
            <person name="Swayne D.E."/>
        </authorList>
    </citation>
    <scope>NUCLEOTIDE SEQUENCE [LARGE SCALE GENOMIC DNA]</scope>
    <source>
        <strain evidence="3 4">CECT 7745</strain>
    </source>
</reference>
<gene>
    <name evidence="3" type="primary">hcnC</name>
    <name evidence="3" type="ORF">ROA7745_03478</name>
</gene>
<dbReference type="SUPFAM" id="SSF51905">
    <property type="entry name" value="FAD/NAD(P)-binding domain"/>
    <property type="match status" value="1"/>
</dbReference>
<dbReference type="Gene3D" id="3.30.9.10">
    <property type="entry name" value="D-Amino Acid Oxidase, subunit A, domain 2"/>
    <property type="match status" value="1"/>
</dbReference>
<protein>
    <submittedName>
        <fullName evidence="3">Hydrogen cyanide synthase subunit HcnC</fullName>
        <ecNumber evidence="3">1.4.99.5</ecNumber>
    </submittedName>
</protein>
<dbReference type="AlphaFoldDB" id="A0A1X7BVC6"/>
<dbReference type="InterPro" id="IPR036188">
    <property type="entry name" value="FAD/NAD-bd_sf"/>
</dbReference>
<dbReference type="EC" id="1.4.99.5" evidence="3"/>
<dbReference type="GO" id="GO:0050622">
    <property type="term" value="F:glycine dehydrogenase (cyanide-forming) activity"/>
    <property type="evidence" value="ECO:0007669"/>
    <property type="project" value="UniProtKB-EC"/>
</dbReference>
<keyword evidence="4" id="KW-1185">Reference proteome</keyword>
<evidence type="ECO:0000313" key="3">
    <source>
        <dbReference type="EMBL" id="SMC13621.1"/>
    </source>
</evidence>
<organism evidence="3 4">
    <name type="scientific">Roseovarius aestuarii</name>
    <dbReference type="NCBI Taxonomy" id="475083"/>
    <lineage>
        <taxon>Bacteria</taxon>
        <taxon>Pseudomonadati</taxon>
        <taxon>Pseudomonadota</taxon>
        <taxon>Alphaproteobacteria</taxon>
        <taxon>Rhodobacterales</taxon>
        <taxon>Roseobacteraceae</taxon>
        <taxon>Roseovarius</taxon>
    </lineage>
</organism>
<accession>A0A1X7BVC6</accession>
<dbReference type="EMBL" id="FWXB01000015">
    <property type="protein sequence ID" value="SMC13621.1"/>
    <property type="molecule type" value="Genomic_DNA"/>
</dbReference>
<dbReference type="Pfam" id="PF01266">
    <property type="entry name" value="DAO"/>
    <property type="match status" value="1"/>
</dbReference>
<feature type="domain" description="FAD dependent oxidoreductase" evidence="2">
    <location>
        <begin position="5"/>
        <end position="341"/>
    </location>
</feature>
<dbReference type="OrthoDB" id="7421214at2"/>
<dbReference type="GO" id="GO:0005737">
    <property type="term" value="C:cytoplasm"/>
    <property type="evidence" value="ECO:0007669"/>
    <property type="project" value="TreeGrafter"/>
</dbReference>
<dbReference type="PANTHER" id="PTHR13847">
    <property type="entry name" value="SARCOSINE DEHYDROGENASE-RELATED"/>
    <property type="match status" value="1"/>
</dbReference>
<dbReference type="RefSeq" id="WP_085801555.1">
    <property type="nucleotide sequence ID" value="NZ_FWXB01000015.1"/>
</dbReference>
<proteinExistence type="predicted"/>
<sequence length="369" mass="39340">MKAPDIIVVGGGIAGVSAAALLAEDANVLVLEREGQPGYHATGRSAATFVRNYGNATLKVLNAAAEPILTRPDGIADSSLLSPRGALVVAGEDEVAALDAFAEDASGIERIDPDEAMQHAPYLRRDWLVAALYEDSAQDIDVDRLLQGYIRLLRARGGQIETDAEVIAIGRKGRAWQVATGTETYETPLVVNAAGAWADVVAAMAGVWKIGLQPCRRSAVLMKVPETYEDAMRWPLVISASETWYAKPDAGKLLISPADEDPVEPQDAWPDDMVLAEGLHRFEEVTHFPITRPTHSWAGLRSFVADRTPVVGFAPDAPGFFWLAGQGGYGVQTSPVMAALTHALCCGKTSVLGGEVVAALSPDRFNNQS</sequence>